<accession>A0AAJ6BM59</accession>
<dbReference type="AlphaFoldDB" id="A0AAJ6BM59"/>
<feature type="domain" description="TauD/TfdA-like" evidence="6">
    <location>
        <begin position="24"/>
        <end position="292"/>
    </location>
</feature>
<evidence type="ECO:0000313" key="7">
    <source>
        <dbReference type="EMBL" id="WEK45742.1"/>
    </source>
</evidence>
<evidence type="ECO:0000256" key="4">
    <source>
        <dbReference type="ARBA" id="ARBA00023002"/>
    </source>
</evidence>
<evidence type="ECO:0000256" key="2">
    <source>
        <dbReference type="ARBA" id="ARBA00022723"/>
    </source>
</evidence>
<comment type="similarity">
    <text evidence="1">Belongs to the TfdA dioxygenase family.</text>
</comment>
<dbReference type="PANTHER" id="PTHR30468">
    <property type="entry name" value="ALPHA-KETOGLUTARATE-DEPENDENT SULFONATE DIOXYGENASE"/>
    <property type="match status" value="1"/>
</dbReference>
<evidence type="ECO:0000256" key="1">
    <source>
        <dbReference type="ARBA" id="ARBA00005896"/>
    </source>
</evidence>
<proteinExistence type="inferred from homology"/>
<protein>
    <submittedName>
        <fullName evidence="7">TauD/TfdA family dioxygenase</fullName>
    </submittedName>
</protein>
<dbReference type="InterPro" id="IPR042098">
    <property type="entry name" value="TauD-like_sf"/>
</dbReference>
<dbReference type="GO" id="GO:0016706">
    <property type="term" value="F:2-oxoglutarate-dependent dioxygenase activity"/>
    <property type="evidence" value="ECO:0007669"/>
    <property type="project" value="TreeGrafter"/>
</dbReference>
<dbReference type="GO" id="GO:0005737">
    <property type="term" value="C:cytoplasm"/>
    <property type="evidence" value="ECO:0007669"/>
    <property type="project" value="TreeGrafter"/>
</dbReference>
<sequence length="302" mass="34092">MWEVRVTPSGDFDNHPYQTNHFRVEPLTAAMGAEIVGPRLPDMSDEAFEAFKQALYHHKMLYMRDQHLTHAEHEAFGARLGPFAVDAYTQGVPGHRDVHPIIKEADTRVPSLFGGGWHTDSPFLAEPPAITTLRAVEVPPFGGDTSWTNCALAFRHLSKTYQDMLRPLKVHMSARNNYLTQSVLLDKPIEFSNEETKREGLEGRYHPLVRAHPETGEESLYICDTYTTGFEGMTTQEAKPIVDFLVAHCTQAAFTCRLRWEPGMVALWDNRAAMHLGPNDYDGYRREMYRTTTAGGKVEAAV</sequence>
<dbReference type="Gene3D" id="3.60.130.10">
    <property type="entry name" value="Clavaminate synthase-like"/>
    <property type="match status" value="1"/>
</dbReference>
<dbReference type="KEGG" id="acob:P0Y56_11975"/>
<evidence type="ECO:0000256" key="5">
    <source>
        <dbReference type="ARBA" id="ARBA00023004"/>
    </source>
</evidence>
<keyword evidence="4" id="KW-0560">Oxidoreductase</keyword>
<evidence type="ECO:0000256" key="3">
    <source>
        <dbReference type="ARBA" id="ARBA00022964"/>
    </source>
</evidence>
<dbReference type="PANTHER" id="PTHR30468:SF1">
    <property type="entry name" value="ALPHA-KETOGLUTARATE-DEPENDENT SULFONATE DIOXYGENASE"/>
    <property type="match status" value="1"/>
</dbReference>
<keyword evidence="3 7" id="KW-0223">Dioxygenase</keyword>
<evidence type="ECO:0000259" key="6">
    <source>
        <dbReference type="Pfam" id="PF02668"/>
    </source>
</evidence>
<dbReference type="Proteomes" id="UP001218362">
    <property type="component" value="Chromosome"/>
</dbReference>
<name>A0AAJ6BM59_9SPHN</name>
<reference evidence="7" key="1">
    <citation type="submission" date="2023-03" db="EMBL/GenBank/DDBJ databases">
        <title>Andean soil-derived lignocellulolytic bacterial consortium as a source of novel taxa and putative plastic-active enzymes.</title>
        <authorList>
            <person name="Diaz-Garcia L."/>
            <person name="Chuvochina M."/>
            <person name="Feuerriegel G."/>
            <person name="Bunk B."/>
            <person name="Sproer C."/>
            <person name="Streit W.R."/>
            <person name="Rodriguez L.M."/>
            <person name="Overmann J."/>
            <person name="Jimenez D.J."/>
        </authorList>
    </citation>
    <scope>NUCLEOTIDE SEQUENCE</scope>
    <source>
        <strain evidence="7">MAG 26</strain>
    </source>
</reference>
<dbReference type="Pfam" id="PF02668">
    <property type="entry name" value="TauD"/>
    <property type="match status" value="1"/>
</dbReference>
<dbReference type="EMBL" id="CP119316">
    <property type="protein sequence ID" value="WEK45742.1"/>
    <property type="molecule type" value="Genomic_DNA"/>
</dbReference>
<keyword evidence="2" id="KW-0479">Metal-binding</keyword>
<evidence type="ECO:0000313" key="8">
    <source>
        <dbReference type="Proteomes" id="UP001218362"/>
    </source>
</evidence>
<dbReference type="SUPFAM" id="SSF51197">
    <property type="entry name" value="Clavaminate synthase-like"/>
    <property type="match status" value="1"/>
</dbReference>
<organism evidence="7 8">
    <name type="scientific">Candidatus Andeanibacterium colombiense</name>
    <dbReference type="NCBI Taxonomy" id="3121345"/>
    <lineage>
        <taxon>Bacteria</taxon>
        <taxon>Pseudomonadati</taxon>
        <taxon>Pseudomonadota</taxon>
        <taxon>Alphaproteobacteria</taxon>
        <taxon>Sphingomonadales</taxon>
        <taxon>Sphingomonadaceae</taxon>
        <taxon>Candidatus Andeanibacterium</taxon>
    </lineage>
</organism>
<dbReference type="InterPro" id="IPR003819">
    <property type="entry name" value="TauD/TfdA-like"/>
</dbReference>
<keyword evidence="5" id="KW-0408">Iron</keyword>
<dbReference type="InterPro" id="IPR051323">
    <property type="entry name" value="AtsK-like"/>
</dbReference>
<gene>
    <name evidence="7" type="ORF">P0Y56_11975</name>
</gene>
<dbReference type="GO" id="GO:0046872">
    <property type="term" value="F:metal ion binding"/>
    <property type="evidence" value="ECO:0007669"/>
    <property type="project" value="UniProtKB-KW"/>
</dbReference>